<protein>
    <submittedName>
        <fullName evidence="1">Uncharacterized protein</fullName>
    </submittedName>
</protein>
<reference evidence="1" key="2">
    <citation type="journal article" date="2021" name="PeerJ">
        <title>Extensive microbial diversity within the chicken gut microbiome revealed by metagenomics and culture.</title>
        <authorList>
            <person name="Gilroy R."/>
            <person name="Ravi A."/>
            <person name="Getino M."/>
            <person name="Pursley I."/>
            <person name="Horton D.L."/>
            <person name="Alikhan N.F."/>
            <person name="Baker D."/>
            <person name="Gharbi K."/>
            <person name="Hall N."/>
            <person name="Watson M."/>
            <person name="Adriaenssens E.M."/>
            <person name="Foster-Nyarko E."/>
            <person name="Jarju S."/>
            <person name="Secka A."/>
            <person name="Antonio M."/>
            <person name="Oren A."/>
            <person name="Chaudhuri R.R."/>
            <person name="La Ragione R."/>
            <person name="Hildebrand F."/>
            <person name="Pallen M.J."/>
        </authorList>
    </citation>
    <scope>NUCLEOTIDE SEQUENCE</scope>
    <source>
        <strain evidence="1">14508</strain>
    </source>
</reference>
<name>A0A9D1G9P2_9FIRM</name>
<reference evidence="1" key="1">
    <citation type="submission" date="2020-10" db="EMBL/GenBank/DDBJ databases">
        <authorList>
            <person name="Gilroy R."/>
        </authorList>
    </citation>
    <scope>NUCLEOTIDE SEQUENCE</scope>
    <source>
        <strain evidence="1">14508</strain>
    </source>
</reference>
<organism evidence="1 2">
    <name type="scientific">Candidatus Caccosoma faecigallinarum</name>
    <dbReference type="NCBI Taxonomy" id="2840720"/>
    <lineage>
        <taxon>Bacteria</taxon>
        <taxon>Bacillati</taxon>
        <taxon>Bacillota</taxon>
        <taxon>Bacillota incertae sedis</taxon>
        <taxon>Candidatus Caccosoma</taxon>
    </lineage>
</organism>
<comment type="caution">
    <text evidence="1">The sequence shown here is derived from an EMBL/GenBank/DDBJ whole genome shotgun (WGS) entry which is preliminary data.</text>
</comment>
<evidence type="ECO:0000313" key="1">
    <source>
        <dbReference type="EMBL" id="HIT17631.1"/>
    </source>
</evidence>
<dbReference type="EMBL" id="DVKI01000142">
    <property type="protein sequence ID" value="HIT17631.1"/>
    <property type="molecule type" value="Genomic_DNA"/>
</dbReference>
<accession>A0A9D1G9P2</accession>
<dbReference type="Proteomes" id="UP000886893">
    <property type="component" value="Unassembled WGS sequence"/>
</dbReference>
<sequence length="70" mass="8094">MLLYFFNKNADNHGRHEVHTDNCKFLPDTSNRTYIGLESNCKDAIARAKKDYPAKSFDGCYYCCRPCHKG</sequence>
<dbReference type="AlphaFoldDB" id="A0A9D1G9P2"/>
<evidence type="ECO:0000313" key="2">
    <source>
        <dbReference type="Proteomes" id="UP000886893"/>
    </source>
</evidence>
<proteinExistence type="predicted"/>
<gene>
    <name evidence="1" type="ORF">IAD04_04585</name>
</gene>